<dbReference type="EMBL" id="AYRZ02000007">
    <property type="protein sequence ID" value="PHT75361.1"/>
    <property type="molecule type" value="Genomic_DNA"/>
</dbReference>
<evidence type="ECO:0000256" key="9">
    <source>
        <dbReference type="ARBA" id="ARBA00023170"/>
    </source>
</evidence>
<dbReference type="Gene3D" id="1.20.1270.50">
    <property type="entry name" value="Glycoside hydrolase family 38, central domain"/>
    <property type="match status" value="2"/>
</dbReference>
<organism evidence="12 13">
    <name type="scientific">Capsicum annuum</name>
    <name type="common">Capsicum pepper</name>
    <dbReference type="NCBI Taxonomy" id="4072"/>
    <lineage>
        <taxon>Eukaryota</taxon>
        <taxon>Viridiplantae</taxon>
        <taxon>Streptophyta</taxon>
        <taxon>Embryophyta</taxon>
        <taxon>Tracheophyta</taxon>
        <taxon>Spermatophyta</taxon>
        <taxon>Magnoliopsida</taxon>
        <taxon>eudicotyledons</taxon>
        <taxon>Gunneridae</taxon>
        <taxon>Pentapetalae</taxon>
        <taxon>asterids</taxon>
        <taxon>lamiids</taxon>
        <taxon>Solanales</taxon>
        <taxon>Solanaceae</taxon>
        <taxon>Solanoideae</taxon>
        <taxon>Capsiceae</taxon>
        <taxon>Capsicum</taxon>
    </lineage>
</organism>
<evidence type="ECO:0000256" key="8">
    <source>
        <dbReference type="ARBA" id="ARBA00023136"/>
    </source>
</evidence>
<comment type="caution">
    <text evidence="12">The sequence shown here is derived from an EMBL/GenBank/DDBJ whole genome shotgun (WGS) entry which is preliminary data.</text>
</comment>
<dbReference type="AlphaFoldDB" id="A0A2G2Z0D9"/>
<dbReference type="InterPro" id="IPR052422">
    <property type="entry name" value="Auxin_Ser/Thr_Kinase"/>
</dbReference>
<evidence type="ECO:0000256" key="4">
    <source>
        <dbReference type="ARBA" id="ARBA00022729"/>
    </source>
</evidence>
<reference evidence="12 13" key="2">
    <citation type="journal article" date="2017" name="Genome Biol.">
        <title>New reference genome sequences of hot pepper reveal the massive evolution of plant disease-resistance genes by retroduplication.</title>
        <authorList>
            <person name="Kim S."/>
            <person name="Park J."/>
            <person name="Yeom S.I."/>
            <person name="Kim Y.M."/>
            <person name="Seo E."/>
            <person name="Kim K.T."/>
            <person name="Kim M.S."/>
            <person name="Lee J.M."/>
            <person name="Cheong K."/>
            <person name="Shin H.S."/>
            <person name="Kim S.B."/>
            <person name="Han K."/>
            <person name="Lee J."/>
            <person name="Park M."/>
            <person name="Lee H.A."/>
            <person name="Lee H.Y."/>
            <person name="Lee Y."/>
            <person name="Oh S."/>
            <person name="Lee J.H."/>
            <person name="Choi E."/>
            <person name="Choi E."/>
            <person name="Lee S.E."/>
            <person name="Jeon J."/>
            <person name="Kim H."/>
            <person name="Choi G."/>
            <person name="Song H."/>
            <person name="Lee J."/>
            <person name="Lee S.C."/>
            <person name="Kwon J.K."/>
            <person name="Lee H.Y."/>
            <person name="Koo N."/>
            <person name="Hong Y."/>
            <person name="Kim R.W."/>
            <person name="Kang W.H."/>
            <person name="Huh J.H."/>
            <person name="Kang B.C."/>
            <person name="Yang T.J."/>
            <person name="Lee Y.H."/>
            <person name="Bennetzen J.L."/>
            <person name="Choi D."/>
        </authorList>
    </citation>
    <scope>NUCLEOTIDE SEQUENCE [LARGE SCALE GENOMIC DNA]</scope>
    <source>
        <strain evidence="13">cv. CM334</strain>
    </source>
</reference>
<dbReference type="Gene3D" id="1.10.510.10">
    <property type="entry name" value="Transferase(Phosphotransferase) domain 1"/>
    <property type="match status" value="1"/>
</dbReference>
<keyword evidence="2" id="KW-0433">Leucine-rich repeat</keyword>
<evidence type="ECO:0000256" key="1">
    <source>
        <dbReference type="ARBA" id="ARBA00004167"/>
    </source>
</evidence>
<name>A0A2G2Z0D9_CAPAN</name>
<keyword evidence="3" id="KW-0812">Transmembrane</keyword>
<dbReference type="FunFam" id="1.20.1270.50:FF:000003">
    <property type="entry name" value="Alpha-mannosidase"/>
    <property type="match status" value="1"/>
</dbReference>
<evidence type="ECO:0000256" key="5">
    <source>
        <dbReference type="ARBA" id="ARBA00022737"/>
    </source>
</evidence>
<proteinExistence type="predicted"/>
<dbReference type="InterPro" id="IPR015341">
    <property type="entry name" value="Glyco_hydro_38_cen"/>
</dbReference>
<keyword evidence="4" id="KW-0732">Signal</keyword>
<keyword evidence="9" id="KW-0675">Receptor</keyword>
<dbReference type="GO" id="GO:0004559">
    <property type="term" value="F:alpha-mannosidase activity"/>
    <property type="evidence" value="ECO:0000318"/>
    <property type="project" value="GO_Central"/>
</dbReference>
<dbReference type="STRING" id="4072.A0A2G2Z0D9"/>
<dbReference type="InterPro" id="IPR001245">
    <property type="entry name" value="Ser-Thr/Tyr_kinase_cat_dom"/>
</dbReference>
<dbReference type="Gramene" id="PHT75361">
    <property type="protein sequence ID" value="PHT75361"/>
    <property type="gene ID" value="T459_18883"/>
</dbReference>
<evidence type="ECO:0000256" key="6">
    <source>
        <dbReference type="ARBA" id="ARBA00022801"/>
    </source>
</evidence>
<keyword evidence="6" id="KW-0378">Hydrolase</keyword>
<evidence type="ECO:0000313" key="13">
    <source>
        <dbReference type="Proteomes" id="UP000222542"/>
    </source>
</evidence>
<reference evidence="12 13" key="1">
    <citation type="journal article" date="2014" name="Nat. Genet.">
        <title>Genome sequence of the hot pepper provides insights into the evolution of pungency in Capsicum species.</title>
        <authorList>
            <person name="Kim S."/>
            <person name="Park M."/>
            <person name="Yeom S.I."/>
            <person name="Kim Y.M."/>
            <person name="Lee J.M."/>
            <person name="Lee H.A."/>
            <person name="Seo E."/>
            <person name="Choi J."/>
            <person name="Cheong K."/>
            <person name="Kim K.T."/>
            <person name="Jung K."/>
            <person name="Lee G.W."/>
            <person name="Oh S.K."/>
            <person name="Bae C."/>
            <person name="Kim S.B."/>
            <person name="Lee H.Y."/>
            <person name="Kim S.Y."/>
            <person name="Kim M.S."/>
            <person name="Kang B.C."/>
            <person name="Jo Y.D."/>
            <person name="Yang H.B."/>
            <person name="Jeong H.J."/>
            <person name="Kang W.H."/>
            <person name="Kwon J.K."/>
            <person name="Shin C."/>
            <person name="Lim J.Y."/>
            <person name="Park J.H."/>
            <person name="Huh J.H."/>
            <person name="Kim J.S."/>
            <person name="Kim B.D."/>
            <person name="Cohen O."/>
            <person name="Paran I."/>
            <person name="Suh M.C."/>
            <person name="Lee S.B."/>
            <person name="Kim Y.K."/>
            <person name="Shin Y."/>
            <person name="Noh S.J."/>
            <person name="Park J."/>
            <person name="Seo Y.S."/>
            <person name="Kwon S.Y."/>
            <person name="Kim H.A."/>
            <person name="Park J.M."/>
            <person name="Kim H.J."/>
            <person name="Choi S.B."/>
            <person name="Bosland P.W."/>
            <person name="Reeves G."/>
            <person name="Jo S.H."/>
            <person name="Lee B.W."/>
            <person name="Cho H.T."/>
            <person name="Choi H.S."/>
            <person name="Lee M.S."/>
            <person name="Yu Y."/>
            <person name="Do Choi Y."/>
            <person name="Park B.S."/>
            <person name="van Deynze A."/>
            <person name="Ashrafi H."/>
            <person name="Hill T."/>
            <person name="Kim W.T."/>
            <person name="Pai H.S."/>
            <person name="Ahn H.K."/>
            <person name="Yeam I."/>
            <person name="Giovannoni J.J."/>
            <person name="Rose J.K."/>
            <person name="Sorensen I."/>
            <person name="Lee S.J."/>
            <person name="Kim R.W."/>
            <person name="Choi I.Y."/>
            <person name="Choi B.S."/>
            <person name="Lim J.S."/>
            <person name="Lee Y.H."/>
            <person name="Choi D."/>
        </authorList>
    </citation>
    <scope>NUCLEOTIDE SEQUENCE [LARGE SCALE GENOMIC DNA]</scope>
    <source>
        <strain evidence="13">cv. CM334</strain>
    </source>
</reference>
<evidence type="ECO:0000256" key="7">
    <source>
        <dbReference type="ARBA" id="ARBA00022989"/>
    </source>
</evidence>
<dbReference type="InterPro" id="IPR028995">
    <property type="entry name" value="Glyco_hydro_57/38_cen_sf"/>
</dbReference>
<keyword evidence="8" id="KW-0472">Membrane</keyword>
<dbReference type="PANTHER" id="PTHR47986:SF5">
    <property type="entry name" value="RECEPTOR-LIKE KINASE TMK3"/>
    <property type="match status" value="1"/>
</dbReference>
<dbReference type="InterPro" id="IPR011009">
    <property type="entry name" value="Kinase-like_dom_sf"/>
</dbReference>
<keyword evidence="13" id="KW-1185">Reference proteome</keyword>
<dbReference type="Pfam" id="PF09261">
    <property type="entry name" value="Alpha-mann_mid"/>
    <property type="match status" value="1"/>
</dbReference>
<evidence type="ECO:0000256" key="2">
    <source>
        <dbReference type="ARBA" id="ARBA00022614"/>
    </source>
</evidence>
<dbReference type="SUPFAM" id="SSF56112">
    <property type="entry name" value="Protein kinase-like (PK-like)"/>
    <property type="match status" value="1"/>
</dbReference>
<evidence type="ECO:0000259" key="11">
    <source>
        <dbReference type="SMART" id="SM00872"/>
    </source>
</evidence>
<feature type="domain" description="Glycoside hydrolase family 38 central" evidence="11">
    <location>
        <begin position="237"/>
        <end position="312"/>
    </location>
</feature>
<dbReference type="PANTHER" id="PTHR47986">
    <property type="entry name" value="OSJNBA0070M12.3 PROTEIN"/>
    <property type="match status" value="1"/>
</dbReference>
<keyword evidence="5" id="KW-0677">Repeat</keyword>
<sequence>MAGRWRFGWKEKKKRAEWDGSPAMVAHGGAARGEGERRDGEELVPINSDRELIDFVKNLKDGDELDVFLLHGIDEDIEVVSQSSLLLEGPPVCIDEDDISSDGNEVRGLDDDLNGNELDVPNTDSDVEILTEDGSDIDDELRAFRAERHFQKKKDKYVDRLGGDEEFIDNSNCDSIDNTDLVDGDVVVGAHLPRRRKRSKIRFDDDYGVVVFELGMIFNSPKEFRKSLGRYADRINAYWTGFFTSRPALKLYVRMMSGYYLAARQLEFFKGRSETGGPTTEVLADALAISQHNDAVSGTSKQYVANDYAKPLFIGYKQADDIVSSSLTCMVEPVSASGCKLAKTFMYLALEYAVTGKITIKADVFSFGVVLMELLSGWMALDEDKPNESQYLVAWNIKSFKEKRIATIDPALDVKQESTLDSIYTVAKLIGHCTTREPGQRPDMSHVVNMFATTSVVLITVFHSTKWSKAGKNRKEKT</sequence>
<dbReference type="SUPFAM" id="SSF88688">
    <property type="entry name" value="Families 57/38 glycoside transferase middle domain"/>
    <property type="match status" value="1"/>
</dbReference>
<dbReference type="GO" id="GO:0004672">
    <property type="term" value="F:protein kinase activity"/>
    <property type="evidence" value="ECO:0007669"/>
    <property type="project" value="InterPro"/>
</dbReference>
<keyword evidence="10" id="KW-0325">Glycoprotein</keyword>
<dbReference type="SMART" id="SM00872">
    <property type="entry name" value="Alpha-mann_mid"/>
    <property type="match status" value="1"/>
</dbReference>
<gene>
    <name evidence="12" type="ORF">T459_18883</name>
</gene>
<dbReference type="InterPro" id="IPR037094">
    <property type="entry name" value="Glyco_hydro_38_cen_sf"/>
</dbReference>
<protein>
    <recommendedName>
        <fullName evidence="11">Glycoside hydrolase family 38 central domain-containing protein</fullName>
    </recommendedName>
</protein>
<evidence type="ECO:0000256" key="10">
    <source>
        <dbReference type="ARBA" id="ARBA00023180"/>
    </source>
</evidence>
<comment type="subcellular location">
    <subcellularLocation>
        <location evidence="1">Membrane</location>
        <topology evidence="1">Single-pass membrane protein</topology>
    </subcellularLocation>
</comment>
<evidence type="ECO:0000256" key="3">
    <source>
        <dbReference type="ARBA" id="ARBA00022692"/>
    </source>
</evidence>
<dbReference type="Proteomes" id="UP000222542">
    <property type="component" value="Unassembled WGS sequence"/>
</dbReference>
<dbReference type="GO" id="GO:0006013">
    <property type="term" value="P:mannose metabolic process"/>
    <property type="evidence" value="ECO:0007669"/>
    <property type="project" value="InterPro"/>
</dbReference>
<keyword evidence="7" id="KW-1133">Transmembrane helix</keyword>
<accession>A0A2G2Z0D9</accession>
<evidence type="ECO:0000313" key="12">
    <source>
        <dbReference type="EMBL" id="PHT75361.1"/>
    </source>
</evidence>
<dbReference type="GO" id="GO:0016020">
    <property type="term" value="C:membrane"/>
    <property type="evidence" value="ECO:0007669"/>
    <property type="project" value="UniProtKB-SubCell"/>
</dbReference>
<dbReference type="Pfam" id="PF07714">
    <property type="entry name" value="PK_Tyr_Ser-Thr"/>
    <property type="match status" value="1"/>
</dbReference>